<keyword evidence="5 9" id="KW-0784">Thiamine biosynthesis</keyword>
<dbReference type="InterPro" id="IPR036206">
    <property type="entry name" value="ThiamineP_synth_sf"/>
</dbReference>
<comment type="pathway">
    <text evidence="1 9 11">Cofactor biosynthesis; thiamine diphosphate biosynthesis; thiamine phosphate from 4-amino-2-methyl-5-diphosphomethylpyrimidine and 4-methyl-5-(2-phosphoethyl)-thiazole: step 1/1.</text>
</comment>
<dbReference type="HAMAP" id="MF_00097">
    <property type="entry name" value="TMP_synthase"/>
    <property type="match status" value="1"/>
</dbReference>
<feature type="binding site" evidence="9">
    <location>
        <position position="142"/>
    </location>
    <ligand>
        <name>4-amino-2-methyl-5-(diphosphooxymethyl)pyrimidine</name>
        <dbReference type="ChEBI" id="CHEBI:57841"/>
    </ligand>
</feature>
<dbReference type="Gene3D" id="3.20.20.70">
    <property type="entry name" value="Aldolase class I"/>
    <property type="match status" value="1"/>
</dbReference>
<evidence type="ECO:0000256" key="4">
    <source>
        <dbReference type="ARBA" id="ARBA00022842"/>
    </source>
</evidence>
<comment type="catalytic activity">
    <reaction evidence="6 9 10">
        <text>4-methyl-5-(2-phosphooxyethyl)-thiazole + 4-amino-2-methyl-5-(diphosphooxymethyl)pyrimidine + H(+) = thiamine phosphate + diphosphate</text>
        <dbReference type="Rhea" id="RHEA:22328"/>
        <dbReference type="ChEBI" id="CHEBI:15378"/>
        <dbReference type="ChEBI" id="CHEBI:33019"/>
        <dbReference type="ChEBI" id="CHEBI:37575"/>
        <dbReference type="ChEBI" id="CHEBI:57841"/>
        <dbReference type="ChEBI" id="CHEBI:58296"/>
        <dbReference type="EC" id="2.5.1.3"/>
    </reaction>
</comment>
<dbReference type="Pfam" id="PF02581">
    <property type="entry name" value="TMP-TENI"/>
    <property type="match status" value="1"/>
</dbReference>
<feature type="domain" description="Thiamine phosphate synthase/TenI" evidence="12">
    <location>
        <begin position="7"/>
        <end position="194"/>
    </location>
</feature>
<dbReference type="PANTHER" id="PTHR20857">
    <property type="entry name" value="THIAMINE-PHOSPHATE PYROPHOSPHORYLASE"/>
    <property type="match status" value="1"/>
</dbReference>
<evidence type="ECO:0000256" key="11">
    <source>
        <dbReference type="RuleBase" id="RU004253"/>
    </source>
</evidence>
<evidence type="ECO:0000256" key="5">
    <source>
        <dbReference type="ARBA" id="ARBA00022977"/>
    </source>
</evidence>
<dbReference type="CDD" id="cd00564">
    <property type="entry name" value="TMP_TenI"/>
    <property type="match status" value="1"/>
</dbReference>
<dbReference type="PANTHER" id="PTHR20857:SF15">
    <property type="entry name" value="THIAMINE-PHOSPHATE SYNTHASE"/>
    <property type="match status" value="1"/>
</dbReference>
<keyword evidence="14" id="KW-1185">Reference proteome</keyword>
<dbReference type="GO" id="GO:0004789">
    <property type="term" value="F:thiamine-phosphate diphosphorylase activity"/>
    <property type="evidence" value="ECO:0007669"/>
    <property type="project" value="UniProtKB-EC"/>
</dbReference>
<evidence type="ECO:0000256" key="3">
    <source>
        <dbReference type="ARBA" id="ARBA00022723"/>
    </source>
</evidence>
<dbReference type="RefSeq" id="WP_185317873.1">
    <property type="nucleotide sequence ID" value="NZ_JAARPH010000004.1"/>
</dbReference>
<feature type="binding site" evidence="9">
    <location>
        <begin position="37"/>
        <end position="41"/>
    </location>
    <ligand>
        <name>4-amino-2-methyl-5-(diphosphooxymethyl)pyrimidine</name>
        <dbReference type="ChEBI" id="CHEBI:57841"/>
    </ligand>
</feature>
<evidence type="ECO:0000256" key="9">
    <source>
        <dbReference type="HAMAP-Rule" id="MF_00097"/>
    </source>
</evidence>
<evidence type="ECO:0000256" key="6">
    <source>
        <dbReference type="ARBA" id="ARBA00047334"/>
    </source>
</evidence>
<dbReference type="EMBL" id="JAARPH010000004">
    <property type="protein sequence ID" value="MBC1376323.1"/>
    <property type="molecule type" value="Genomic_DNA"/>
</dbReference>
<evidence type="ECO:0000256" key="7">
    <source>
        <dbReference type="ARBA" id="ARBA00047851"/>
    </source>
</evidence>
<feature type="binding site" evidence="9">
    <location>
        <position position="171"/>
    </location>
    <ligand>
        <name>2-[(2R,5Z)-2-carboxy-4-methylthiazol-5(2H)-ylidene]ethyl phosphate</name>
        <dbReference type="ChEBI" id="CHEBI:62899"/>
    </ligand>
</feature>
<feature type="binding site" evidence="9">
    <location>
        <position position="112"/>
    </location>
    <ligand>
        <name>4-amino-2-methyl-5-(diphosphooxymethyl)pyrimidine</name>
        <dbReference type="ChEBI" id="CHEBI:57841"/>
    </ligand>
</feature>
<comment type="catalytic activity">
    <reaction evidence="8 9 10">
        <text>2-[(2R,5Z)-2-carboxy-4-methylthiazol-5(2H)-ylidene]ethyl phosphate + 4-amino-2-methyl-5-(diphosphooxymethyl)pyrimidine + 2 H(+) = thiamine phosphate + CO2 + diphosphate</text>
        <dbReference type="Rhea" id="RHEA:47844"/>
        <dbReference type="ChEBI" id="CHEBI:15378"/>
        <dbReference type="ChEBI" id="CHEBI:16526"/>
        <dbReference type="ChEBI" id="CHEBI:33019"/>
        <dbReference type="ChEBI" id="CHEBI:37575"/>
        <dbReference type="ChEBI" id="CHEBI:57841"/>
        <dbReference type="ChEBI" id="CHEBI:62899"/>
        <dbReference type="EC" id="2.5.1.3"/>
    </reaction>
</comment>
<dbReference type="InterPro" id="IPR034291">
    <property type="entry name" value="TMP_synthase"/>
</dbReference>
<comment type="function">
    <text evidence="9">Condenses 4-methyl-5-(beta-hydroxyethyl)thiazole monophosphate (THZ-P) and 2-methyl-4-amino-5-hydroxymethyl pyrimidine pyrophosphate (HMP-PP) to form thiamine monophosphate (TMP).</text>
</comment>
<comment type="similarity">
    <text evidence="9 10">Belongs to the thiamine-phosphate synthase family.</text>
</comment>
<gene>
    <name evidence="9" type="primary">thiE</name>
    <name evidence="13" type="ORF">HB839_12385</name>
</gene>
<comment type="catalytic activity">
    <reaction evidence="7 9 10">
        <text>2-(2-carboxy-4-methylthiazol-5-yl)ethyl phosphate + 4-amino-2-methyl-5-(diphosphooxymethyl)pyrimidine + 2 H(+) = thiamine phosphate + CO2 + diphosphate</text>
        <dbReference type="Rhea" id="RHEA:47848"/>
        <dbReference type="ChEBI" id="CHEBI:15378"/>
        <dbReference type="ChEBI" id="CHEBI:16526"/>
        <dbReference type="ChEBI" id="CHEBI:33019"/>
        <dbReference type="ChEBI" id="CHEBI:37575"/>
        <dbReference type="ChEBI" id="CHEBI:57841"/>
        <dbReference type="ChEBI" id="CHEBI:62890"/>
        <dbReference type="EC" id="2.5.1.3"/>
    </reaction>
</comment>
<comment type="cofactor">
    <cofactor evidence="9">
        <name>Mg(2+)</name>
        <dbReference type="ChEBI" id="CHEBI:18420"/>
    </cofactor>
    <text evidence="9">Binds 1 Mg(2+) ion per subunit.</text>
</comment>
<dbReference type="Proteomes" id="UP000518829">
    <property type="component" value="Unassembled WGS sequence"/>
</dbReference>
<keyword evidence="3 9" id="KW-0479">Metal-binding</keyword>
<protein>
    <recommendedName>
        <fullName evidence="9">Thiamine-phosphate synthase</fullName>
        <shortName evidence="9">TP synthase</shortName>
        <shortName evidence="9">TPS</shortName>
        <ecNumber evidence="9">2.5.1.3</ecNumber>
    </recommendedName>
    <alternativeName>
        <fullName evidence="9">Thiamine-phosphate pyrophosphorylase</fullName>
        <shortName evidence="9">TMP pyrophosphorylase</shortName>
        <shortName evidence="9">TMP-PPase</shortName>
    </alternativeName>
</protein>
<evidence type="ECO:0000256" key="10">
    <source>
        <dbReference type="RuleBase" id="RU003826"/>
    </source>
</evidence>
<feature type="binding site" evidence="9">
    <location>
        <begin position="191"/>
        <end position="192"/>
    </location>
    <ligand>
        <name>2-[(2R,5Z)-2-carboxy-4-methylthiazol-5(2H)-ylidene]ethyl phosphate</name>
        <dbReference type="ChEBI" id="CHEBI:62899"/>
    </ligand>
</feature>
<feature type="binding site" evidence="9">
    <location>
        <position position="74"/>
    </location>
    <ligand>
        <name>Mg(2+)</name>
        <dbReference type="ChEBI" id="CHEBI:18420"/>
    </ligand>
</feature>
<feature type="binding site" evidence="9">
    <location>
        <position position="73"/>
    </location>
    <ligand>
        <name>4-amino-2-methyl-5-(diphosphooxymethyl)pyrimidine</name>
        <dbReference type="ChEBI" id="CHEBI:57841"/>
    </ligand>
</feature>
<dbReference type="InterPro" id="IPR022998">
    <property type="entry name" value="ThiamineP_synth_TenI"/>
</dbReference>
<comment type="caution">
    <text evidence="13">The sequence shown here is derived from an EMBL/GenBank/DDBJ whole genome shotgun (WGS) entry which is preliminary data.</text>
</comment>
<evidence type="ECO:0000256" key="2">
    <source>
        <dbReference type="ARBA" id="ARBA00022679"/>
    </source>
</evidence>
<proteinExistence type="inferred from homology"/>
<dbReference type="EC" id="2.5.1.3" evidence="9"/>
<dbReference type="SUPFAM" id="SSF51391">
    <property type="entry name" value="Thiamin phosphate synthase"/>
    <property type="match status" value="1"/>
</dbReference>
<evidence type="ECO:0000256" key="1">
    <source>
        <dbReference type="ARBA" id="ARBA00005165"/>
    </source>
</evidence>
<keyword evidence="4 9" id="KW-0460">Magnesium</keyword>
<feature type="binding site" evidence="9">
    <location>
        <position position="93"/>
    </location>
    <ligand>
        <name>Mg(2+)</name>
        <dbReference type="ChEBI" id="CHEBI:18420"/>
    </ligand>
</feature>
<evidence type="ECO:0000313" key="14">
    <source>
        <dbReference type="Proteomes" id="UP000518829"/>
    </source>
</evidence>
<sequence length="221" mass="23472">MRAELAVYFIAGTQDIVRGTLPSVLEEALKGGITCFQYREKGAGSLQTASERKEMALECQQLCAKYQVPFIINDDVALALEIGADGIHVGQNDEEIRQVIASCAGKMKIGLSVHSVSEAAEAERLGAVDYIGVGPIFPTISKADAEPVSGTAILEEIRRAGIKLPIVGIGGINETNSAEVLTAGADGVSVISAITRSDDCTVVIRKFANDTSFYNNFSILY</sequence>
<keyword evidence="2 9" id="KW-0808">Transferase</keyword>
<accession>A0ABR6SPX7</accession>
<evidence type="ECO:0000259" key="12">
    <source>
        <dbReference type="Pfam" id="PF02581"/>
    </source>
</evidence>
<feature type="binding site" evidence="9">
    <location>
        <begin position="139"/>
        <end position="141"/>
    </location>
    <ligand>
        <name>2-[(2R,5Z)-2-carboxy-4-methylthiazol-5(2H)-ylidene]ethyl phosphate</name>
        <dbReference type="ChEBI" id="CHEBI:62899"/>
    </ligand>
</feature>
<evidence type="ECO:0000256" key="8">
    <source>
        <dbReference type="ARBA" id="ARBA00047883"/>
    </source>
</evidence>
<reference evidence="13 14" key="1">
    <citation type="submission" date="2020-03" db="EMBL/GenBank/DDBJ databases">
        <title>Soil Listeria distribution.</title>
        <authorList>
            <person name="Liao J."/>
            <person name="Wiedmann M."/>
        </authorList>
    </citation>
    <scope>NUCLEOTIDE SEQUENCE [LARGE SCALE GENOMIC DNA]</scope>
    <source>
        <strain evidence="13 14">FSL L7-1699</strain>
    </source>
</reference>
<organism evidence="13 14">
    <name type="scientific">Listeria farberi</name>
    <dbReference type="NCBI Taxonomy" id="2713500"/>
    <lineage>
        <taxon>Bacteria</taxon>
        <taxon>Bacillati</taxon>
        <taxon>Bacillota</taxon>
        <taxon>Bacilli</taxon>
        <taxon>Bacillales</taxon>
        <taxon>Listeriaceae</taxon>
        <taxon>Listeria</taxon>
    </lineage>
</organism>
<name>A0ABR6SPX7_9LIST</name>
<dbReference type="NCBIfam" id="TIGR00693">
    <property type="entry name" value="thiE"/>
    <property type="match status" value="1"/>
</dbReference>
<evidence type="ECO:0000313" key="13">
    <source>
        <dbReference type="EMBL" id="MBC1376323.1"/>
    </source>
</evidence>
<dbReference type="InterPro" id="IPR013785">
    <property type="entry name" value="Aldolase_TIM"/>
</dbReference>